<evidence type="ECO:0000256" key="1">
    <source>
        <dbReference type="SAM" id="SignalP"/>
    </source>
</evidence>
<reference evidence="2 3" key="1">
    <citation type="submission" date="2021-06" db="EMBL/GenBank/DDBJ databases">
        <title>Enterococcus alishanensis sp. nov., a novel lactic acid bacterium isolated from fresh coffee beans.</title>
        <authorList>
            <person name="Chen Y.-S."/>
        </authorList>
    </citation>
    <scope>NUCLEOTIDE SEQUENCE [LARGE SCALE GENOMIC DNA]</scope>
    <source>
        <strain evidence="2 3">ALS3</strain>
    </source>
</reference>
<proteinExistence type="predicted"/>
<feature type="chain" id="PRO_5046229554" description="Lipoprotein" evidence="1">
    <location>
        <begin position="23"/>
        <end position="142"/>
    </location>
</feature>
<dbReference type="Proteomes" id="UP000774130">
    <property type="component" value="Unassembled WGS sequence"/>
</dbReference>
<accession>A0ABS6TGJ9</accession>
<keyword evidence="3" id="KW-1185">Reference proteome</keyword>
<feature type="signal peptide" evidence="1">
    <location>
        <begin position="1"/>
        <end position="22"/>
    </location>
</feature>
<comment type="caution">
    <text evidence="2">The sequence shown here is derived from an EMBL/GenBank/DDBJ whole genome shotgun (WGS) entry which is preliminary data.</text>
</comment>
<dbReference type="RefSeq" id="WP_218327220.1">
    <property type="nucleotide sequence ID" value="NZ_JAHUZB010000007.1"/>
</dbReference>
<gene>
    <name evidence="2" type="ORF">KUA55_15100</name>
</gene>
<keyword evidence="1" id="KW-0732">Signal</keyword>
<evidence type="ECO:0000313" key="3">
    <source>
        <dbReference type="Proteomes" id="UP000774130"/>
    </source>
</evidence>
<protein>
    <recommendedName>
        <fullName evidence="4">Lipoprotein</fullName>
    </recommendedName>
</protein>
<evidence type="ECO:0000313" key="2">
    <source>
        <dbReference type="EMBL" id="MBV7392007.1"/>
    </source>
</evidence>
<name>A0ABS6TGJ9_9ENTE</name>
<sequence length="142" mass="16281">MKKNMLLGLLFTVGLFLTGCSATIVNETVDSDTQKNLAIATKQDTGVGNFQLLTDTITTEDNQLTFRSQDIDEQKTTYVYVANHQVFSQKIKNNKIYALDIEGLREAHQINYSPKVQFVQYKEDKENDDISMFKQARYKVKE</sequence>
<dbReference type="PROSITE" id="PS51257">
    <property type="entry name" value="PROKAR_LIPOPROTEIN"/>
    <property type="match status" value="1"/>
</dbReference>
<dbReference type="EMBL" id="JAHUZB010000007">
    <property type="protein sequence ID" value="MBV7392007.1"/>
    <property type="molecule type" value="Genomic_DNA"/>
</dbReference>
<organism evidence="2 3">
    <name type="scientific">Enterococcus alishanensis</name>
    <dbReference type="NCBI Taxonomy" id="1303817"/>
    <lineage>
        <taxon>Bacteria</taxon>
        <taxon>Bacillati</taxon>
        <taxon>Bacillota</taxon>
        <taxon>Bacilli</taxon>
        <taxon>Lactobacillales</taxon>
        <taxon>Enterococcaceae</taxon>
        <taxon>Enterococcus</taxon>
    </lineage>
</organism>
<evidence type="ECO:0008006" key="4">
    <source>
        <dbReference type="Google" id="ProtNLM"/>
    </source>
</evidence>